<dbReference type="AlphaFoldDB" id="A0A2U1LCS1"/>
<evidence type="ECO:0000256" key="2">
    <source>
        <dbReference type="SAM" id="MobiDB-lite"/>
    </source>
</evidence>
<dbReference type="GO" id="GO:0051087">
    <property type="term" value="F:protein-folding chaperone binding"/>
    <property type="evidence" value="ECO:0007669"/>
    <property type="project" value="InterPro"/>
</dbReference>
<name>A0A2U1LCS1_ARTAN</name>
<feature type="domain" description="BAG" evidence="3">
    <location>
        <begin position="40"/>
        <end position="118"/>
    </location>
</feature>
<keyword evidence="5" id="KW-1185">Reference proteome</keyword>
<evidence type="ECO:0000313" key="4">
    <source>
        <dbReference type="EMBL" id="PWA46803.1"/>
    </source>
</evidence>
<accession>A0A2U1LCS1</accession>
<evidence type="ECO:0000256" key="1">
    <source>
        <dbReference type="ARBA" id="ARBA00023186"/>
    </source>
</evidence>
<dbReference type="Proteomes" id="UP000245207">
    <property type="component" value="Unassembled WGS sequence"/>
</dbReference>
<feature type="compositionally biased region" description="Polar residues" evidence="2">
    <location>
        <begin position="122"/>
        <end position="133"/>
    </location>
</feature>
<dbReference type="FunFam" id="1.20.58.120:FF:000010">
    <property type="entry name" value="BAG family molecular chaperone regulator 6"/>
    <property type="match status" value="1"/>
</dbReference>
<dbReference type="InterPro" id="IPR040400">
    <property type="entry name" value="BAG5/6/7/8"/>
</dbReference>
<dbReference type="PROSITE" id="PS50096">
    <property type="entry name" value="IQ"/>
    <property type="match status" value="1"/>
</dbReference>
<dbReference type="GO" id="GO:0006457">
    <property type="term" value="P:protein folding"/>
    <property type="evidence" value="ECO:0007669"/>
    <property type="project" value="TreeGrafter"/>
</dbReference>
<dbReference type="PROSITE" id="PS51035">
    <property type="entry name" value="BAG"/>
    <property type="match status" value="1"/>
</dbReference>
<protein>
    <submittedName>
        <fullName evidence="4">BAG domain-containing protein</fullName>
    </submittedName>
</protein>
<evidence type="ECO:0000313" key="5">
    <source>
        <dbReference type="Proteomes" id="UP000245207"/>
    </source>
</evidence>
<dbReference type="PANTHER" id="PTHR33322:SF16">
    <property type="entry name" value="BAG FAMILY MOLECULAR CHAPERONE REGULATOR 6"/>
    <property type="match status" value="1"/>
</dbReference>
<evidence type="ECO:0000259" key="3">
    <source>
        <dbReference type="PROSITE" id="PS51035"/>
    </source>
</evidence>
<reference evidence="4 5" key="1">
    <citation type="journal article" date="2018" name="Mol. Plant">
        <title>The genome of Artemisia annua provides insight into the evolution of Asteraceae family and artemisinin biosynthesis.</title>
        <authorList>
            <person name="Shen Q."/>
            <person name="Zhang L."/>
            <person name="Liao Z."/>
            <person name="Wang S."/>
            <person name="Yan T."/>
            <person name="Shi P."/>
            <person name="Liu M."/>
            <person name="Fu X."/>
            <person name="Pan Q."/>
            <person name="Wang Y."/>
            <person name="Lv Z."/>
            <person name="Lu X."/>
            <person name="Zhang F."/>
            <person name="Jiang W."/>
            <person name="Ma Y."/>
            <person name="Chen M."/>
            <person name="Hao X."/>
            <person name="Li L."/>
            <person name="Tang Y."/>
            <person name="Lv G."/>
            <person name="Zhou Y."/>
            <person name="Sun X."/>
            <person name="Brodelius P.E."/>
            <person name="Rose J.K.C."/>
            <person name="Tang K."/>
        </authorList>
    </citation>
    <scope>NUCLEOTIDE SEQUENCE [LARGE SCALE GENOMIC DNA]</scope>
    <source>
        <strain evidence="5">cv. Huhao1</strain>
        <tissue evidence="4">Leaf</tissue>
    </source>
</reference>
<gene>
    <name evidence="4" type="ORF">CTI12_AA505150</name>
</gene>
<dbReference type="EMBL" id="PKPP01010098">
    <property type="protein sequence ID" value="PWA46803.1"/>
    <property type="molecule type" value="Genomic_DNA"/>
</dbReference>
<dbReference type="SMART" id="SM00264">
    <property type="entry name" value="BAG"/>
    <property type="match status" value="1"/>
</dbReference>
<dbReference type="InterPro" id="IPR003103">
    <property type="entry name" value="BAG_domain"/>
</dbReference>
<dbReference type="Pfam" id="PF02179">
    <property type="entry name" value="BAG"/>
    <property type="match status" value="1"/>
</dbReference>
<keyword evidence="1" id="KW-0143">Chaperone</keyword>
<dbReference type="InterPro" id="IPR036533">
    <property type="entry name" value="BAG_dom_sf"/>
</dbReference>
<feature type="compositionally biased region" description="Basic and acidic residues" evidence="2">
    <location>
        <begin position="134"/>
        <end position="145"/>
    </location>
</feature>
<proteinExistence type="predicted"/>
<feature type="region of interest" description="Disordered" evidence="2">
    <location>
        <begin position="122"/>
        <end position="157"/>
    </location>
</feature>
<sequence length="372" mass="41350">MVYRVTKRKILLETEAALIIQSAYRGFEVRKSQPLTKRKQISGVREQIDELKKHIQDLESSSSTVRINEKQKLILGETIMSLLLKLDTMQGLHPVVRDTRKLVAKELVCLQEKLDSLTVVKSETPSVETASSTEKVKHLEEDASQEKSNQGQAQSDSNVVNLVDFDLGICENHEVKGKKSQDVGAEFCDTNVEQQVELANEKTTEESINDQLHVSVETKQPVDNATEDKLDQPHAQSDCNTETVESGTCGVKSCEAEDTNAVHATHDVKLEQIGEQVTNDLDTNQHEMSVESELPLDNAIHVKHEADEYVTNIEFVESDEACAEVGDINLDAQVESESQQDTVALTNNQLEMVVETESPVDNGIQVKSDRAN</sequence>
<dbReference type="SUPFAM" id="SSF63491">
    <property type="entry name" value="BAG domain"/>
    <property type="match status" value="1"/>
</dbReference>
<comment type="caution">
    <text evidence="4">The sequence shown here is derived from an EMBL/GenBank/DDBJ whole genome shotgun (WGS) entry which is preliminary data.</text>
</comment>
<feature type="compositionally biased region" description="Polar residues" evidence="2">
    <location>
        <begin position="146"/>
        <end position="157"/>
    </location>
</feature>
<dbReference type="STRING" id="35608.A0A2U1LCS1"/>
<dbReference type="PANTHER" id="PTHR33322">
    <property type="entry name" value="BAG DOMAIN CONTAINING PROTEIN, EXPRESSED"/>
    <property type="match status" value="1"/>
</dbReference>
<organism evidence="4 5">
    <name type="scientific">Artemisia annua</name>
    <name type="common">Sweet wormwood</name>
    <dbReference type="NCBI Taxonomy" id="35608"/>
    <lineage>
        <taxon>Eukaryota</taxon>
        <taxon>Viridiplantae</taxon>
        <taxon>Streptophyta</taxon>
        <taxon>Embryophyta</taxon>
        <taxon>Tracheophyta</taxon>
        <taxon>Spermatophyta</taxon>
        <taxon>Magnoliopsida</taxon>
        <taxon>eudicotyledons</taxon>
        <taxon>Gunneridae</taxon>
        <taxon>Pentapetalae</taxon>
        <taxon>asterids</taxon>
        <taxon>campanulids</taxon>
        <taxon>Asterales</taxon>
        <taxon>Asteraceae</taxon>
        <taxon>Asteroideae</taxon>
        <taxon>Anthemideae</taxon>
        <taxon>Artemisiinae</taxon>
        <taxon>Artemisia</taxon>
    </lineage>
</organism>
<dbReference type="Gene3D" id="1.20.58.120">
    <property type="entry name" value="BAG domain"/>
    <property type="match status" value="1"/>
</dbReference>
<dbReference type="GO" id="GO:0009506">
    <property type="term" value="C:plasmodesma"/>
    <property type="evidence" value="ECO:0007669"/>
    <property type="project" value="TreeGrafter"/>
</dbReference>
<dbReference type="OrthoDB" id="787121at2759"/>